<proteinExistence type="inferred from homology"/>
<dbReference type="Proteomes" id="UP000051248">
    <property type="component" value="Unassembled WGS sequence"/>
</dbReference>
<dbReference type="STRING" id="1423775.FD03_GL000777"/>
<protein>
    <submittedName>
        <fullName evidence="4">YbaK prolyl-tRNA synthetase associated domain-containing protein</fullName>
    </submittedName>
</protein>
<dbReference type="InterPro" id="IPR040285">
    <property type="entry name" value="ProX/PRXD1"/>
</dbReference>
<organism evidence="4 5">
    <name type="scientific">Companilactobacillus nodensis DSM 19682 = JCM 14932 = NBRC 107160</name>
    <dbReference type="NCBI Taxonomy" id="1423775"/>
    <lineage>
        <taxon>Bacteria</taxon>
        <taxon>Bacillati</taxon>
        <taxon>Bacillota</taxon>
        <taxon>Bacilli</taxon>
        <taxon>Lactobacillales</taxon>
        <taxon>Lactobacillaceae</taxon>
        <taxon>Companilactobacillus</taxon>
    </lineage>
</organism>
<dbReference type="GO" id="GO:0006412">
    <property type="term" value="P:translation"/>
    <property type="evidence" value="ECO:0007669"/>
    <property type="project" value="UniProtKB-KW"/>
</dbReference>
<dbReference type="FunFam" id="3.90.960.10:FF:000005">
    <property type="entry name" value="Putative prolyl-tRNA synthetase"/>
    <property type="match status" value="1"/>
</dbReference>
<reference evidence="4 5" key="1">
    <citation type="journal article" date="2015" name="Genome Announc.">
        <title>Expanding the biotechnology potential of lactobacilli through comparative genomics of 213 strains and associated genera.</title>
        <authorList>
            <person name="Sun Z."/>
            <person name="Harris H.M."/>
            <person name="McCann A."/>
            <person name="Guo C."/>
            <person name="Argimon S."/>
            <person name="Zhang W."/>
            <person name="Yang X."/>
            <person name="Jeffery I.B."/>
            <person name="Cooney J.C."/>
            <person name="Kagawa T.F."/>
            <person name="Liu W."/>
            <person name="Song Y."/>
            <person name="Salvetti E."/>
            <person name="Wrobel A."/>
            <person name="Rasinkangas P."/>
            <person name="Parkhill J."/>
            <person name="Rea M.C."/>
            <person name="O'Sullivan O."/>
            <person name="Ritari J."/>
            <person name="Douillard F.P."/>
            <person name="Paul Ross R."/>
            <person name="Yang R."/>
            <person name="Briner A.E."/>
            <person name="Felis G.E."/>
            <person name="de Vos W.M."/>
            <person name="Barrangou R."/>
            <person name="Klaenhammer T.R."/>
            <person name="Caufield P.W."/>
            <person name="Cui Y."/>
            <person name="Zhang H."/>
            <person name="O'Toole P.W."/>
        </authorList>
    </citation>
    <scope>NUCLEOTIDE SEQUENCE [LARGE SCALE GENOMIC DNA]</scope>
    <source>
        <strain evidence="4 5">DSM 19682</strain>
    </source>
</reference>
<dbReference type="RefSeq" id="WP_025023368.1">
    <property type="nucleotide sequence ID" value="NZ_AZDZ01000001.1"/>
</dbReference>
<comment type="caution">
    <text evidence="4">The sequence shown here is derived from an EMBL/GenBank/DDBJ whole genome shotgun (WGS) entry which is preliminary data.</text>
</comment>
<dbReference type="PATRIC" id="fig|1423775.4.peg.794"/>
<dbReference type="AlphaFoldDB" id="A0A0R1KKN8"/>
<dbReference type="InterPro" id="IPR007214">
    <property type="entry name" value="YbaK/aa-tRNA-synth-assoc-dom"/>
</dbReference>
<keyword evidence="2" id="KW-0648">Protein biosynthesis</keyword>
<keyword evidence="5" id="KW-1185">Reference proteome</keyword>
<comment type="similarity">
    <text evidence="1">Belongs to the PRORSD1 family.</text>
</comment>
<keyword evidence="4" id="KW-0030">Aminoacyl-tRNA synthetase</keyword>
<evidence type="ECO:0000259" key="3">
    <source>
        <dbReference type="Pfam" id="PF04073"/>
    </source>
</evidence>
<dbReference type="OrthoDB" id="9798587at2"/>
<dbReference type="EMBL" id="AZDZ01000001">
    <property type="protein sequence ID" value="KRK81185.1"/>
    <property type="molecule type" value="Genomic_DNA"/>
</dbReference>
<evidence type="ECO:0000256" key="2">
    <source>
        <dbReference type="ARBA" id="ARBA00022917"/>
    </source>
</evidence>
<dbReference type="InterPro" id="IPR036754">
    <property type="entry name" value="YbaK/aa-tRNA-synt-asso_dom_sf"/>
</dbReference>
<sequence length="162" mass="18894">MTPAEKVTTYLDNLGIKYKIVEHPAAYTTEQADEYIKGMEGVRTKSMFLTNKKKRNFYLVIMDDDKRLDMSEFGEIVDNKRIKMASEESLKEKMDLSAGVVSIFGLLNNTEKDIEVFIQKKISSEEWMTFHPNDNTKTLFIKTEDMYKFIKSVGFEYQIIDL</sequence>
<accession>A0A0R1KKN8</accession>
<dbReference type="SUPFAM" id="SSF55826">
    <property type="entry name" value="YbaK/ProRS associated domain"/>
    <property type="match status" value="1"/>
</dbReference>
<dbReference type="PANTHER" id="PTHR31423">
    <property type="entry name" value="YBAK DOMAIN-CONTAINING PROTEIN"/>
    <property type="match status" value="1"/>
</dbReference>
<dbReference type="GO" id="GO:0002161">
    <property type="term" value="F:aminoacyl-tRNA deacylase activity"/>
    <property type="evidence" value="ECO:0007669"/>
    <property type="project" value="InterPro"/>
</dbReference>
<dbReference type="Pfam" id="PF04073">
    <property type="entry name" value="tRNA_edit"/>
    <property type="match status" value="1"/>
</dbReference>
<name>A0A0R1KKN8_9LACO</name>
<evidence type="ECO:0000313" key="5">
    <source>
        <dbReference type="Proteomes" id="UP000051248"/>
    </source>
</evidence>
<dbReference type="PANTHER" id="PTHR31423:SF3">
    <property type="entry name" value="PROLYL-TRNA SYNTHETASE ASSOCIATED DOMAIN-CONTAINING PROTEIN 1-RELATED"/>
    <property type="match status" value="1"/>
</dbReference>
<evidence type="ECO:0000256" key="1">
    <source>
        <dbReference type="ARBA" id="ARBA00010201"/>
    </source>
</evidence>
<keyword evidence="4" id="KW-0436">Ligase</keyword>
<dbReference type="eggNOG" id="COG3760">
    <property type="taxonomic scope" value="Bacteria"/>
</dbReference>
<dbReference type="Gene3D" id="3.90.960.10">
    <property type="entry name" value="YbaK/aminoacyl-tRNA synthetase-associated domain"/>
    <property type="match status" value="1"/>
</dbReference>
<evidence type="ECO:0000313" key="4">
    <source>
        <dbReference type="EMBL" id="KRK81185.1"/>
    </source>
</evidence>
<gene>
    <name evidence="4" type="ORF">FD03_GL000777</name>
</gene>
<feature type="domain" description="YbaK/aminoacyl-tRNA synthetase-associated" evidence="3">
    <location>
        <begin position="23"/>
        <end position="149"/>
    </location>
</feature>
<dbReference type="GO" id="GO:0004812">
    <property type="term" value="F:aminoacyl-tRNA ligase activity"/>
    <property type="evidence" value="ECO:0007669"/>
    <property type="project" value="UniProtKB-KW"/>
</dbReference>
<dbReference type="CDD" id="cd04335">
    <property type="entry name" value="PrdX_deacylase"/>
    <property type="match status" value="1"/>
</dbReference>